<evidence type="ECO:0008006" key="4">
    <source>
        <dbReference type="Google" id="ProtNLM"/>
    </source>
</evidence>
<dbReference type="AlphaFoldDB" id="A0A1X2EIJ6"/>
<dbReference type="EMBL" id="LQPZ01000029">
    <property type="protein sequence ID" value="ORX03145.1"/>
    <property type="molecule type" value="Genomic_DNA"/>
</dbReference>
<accession>A0A1X2EIJ6</accession>
<dbReference type="STRING" id="1798.AWC30_11520"/>
<evidence type="ECO:0000256" key="1">
    <source>
        <dbReference type="SAM" id="SignalP"/>
    </source>
</evidence>
<protein>
    <recommendedName>
        <fullName evidence="4">PknH-like extracellular domain-containing protein</fullName>
    </recommendedName>
</protein>
<name>A0A1X2EIJ6_9MYCO</name>
<dbReference type="RefSeq" id="WP_085110335.1">
    <property type="nucleotide sequence ID" value="NZ_JACKSN010000044.1"/>
</dbReference>
<evidence type="ECO:0000313" key="2">
    <source>
        <dbReference type="EMBL" id="ORX03145.1"/>
    </source>
</evidence>
<proteinExistence type="predicted"/>
<keyword evidence="3" id="KW-1185">Reference proteome</keyword>
<comment type="caution">
    <text evidence="2">The sequence shown here is derived from an EMBL/GenBank/DDBJ whole genome shotgun (WGS) entry which is preliminary data.</text>
</comment>
<organism evidence="2 3">
    <name type="scientific">Mycolicibacillus trivialis</name>
    <dbReference type="NCBI Taxonomy" id="1798"/>
    <lineage>
        <taxon>Bacteria</taxon>
        <taxon>Bacillati</taxon>
        <taxon>Actinomycetota</taxon>
        <taxon>Actinomycetes</taxon>
        <taxon>Mycobacteriales</taxon>
        <taxon>Mycobacteriaceae</taxon>
        <taxon>Mycolicibacillus</taxon>
    </lineage>
</organism>
<reference evidence="2 3" key="1">
    <citation type="submission" date="2016-01" db="EMBL/GenBank/DDBJ databases">
        <title>The new phylogeny of the genus Mycobacterium.</title>
        <authorList>
            <person name="Tarcisio F."/>
            <person name="Conor M."/>
            <person name="Antonella G."/>
            <person name="Elisabetta G."/>
            <person name="Giulia F.S."/>
            <person name="Sara T."/>
            <person name="Anna F."/>
            <person name="Clotilde B."/>
            <person name="Roberto B."/>
            <person name="Veronica D.S."/>
            <person name="Fabio R."/>
            <person name="Monica P."/>
            <person name="Olivier J."/>
            <person name="Enrico T."/>
            <person name="Nicola S."/>
        </authorList>
    </citation>
    <scope>NUCLEOTIDE SEQUENCE [LARGE SCALE GENOMIC DNA]</scope>
    <source>
        <strain evidence="2 3">DSM 44153</strain>
    </source>
</reference>
<sequence length="255" mass="27377">MSARTRDCSRARLTATLLCVLALAAVAVTAPAAVHSWQDHHRAPDPRAPGLAALSDDELAALLPGAEDLPPGWAITETDDAATYTADKRGWFAYNRLDTALGPGSVLGFTPSDCDSATHLVSTGGMSAAQIGARDQVDPADTYDGNDIRLTLEREFDPAGFDDAVALVKRCREVAWTTARFHSHYTVDILEDSTTGDAPQRFRYSVTIDDDESTTAYYSYARAGNLILTGVGSPGHQQAFDAVFDQTLERVQAGR</sequence>
<feature type="signal peptide" evidence="1">
    <location>
        <begin position="1"/>
        <end position="32"/>
    </location>
</feature>
<feature type="chain" id="PRO_5013185535" description="PknH-like extracellular domain-containing protein" evidence="1">
    <location>
        <begin position="33"/>
        <end position="255"/>
    </location>
</feature>
<evidence type="ECO:0000313" key="3">
    <source>
        <dbReference type="Proteomes" id="UP000193090"/>
    </source>
</evidence>
<dbReference type="Proteomes" id="UP000193090">
    <property type="component" value="Unassembled WGS sequence"/>
</dbReference>
<gene>
    <name evidence="2" type="ORF">AWC30_11520</name>
</gene>
<keyword evidence="1" id="KW-0732">Signal</keyword>